<evidence type="ECO:0000313" key="7">
    <source>
        <dbReference type="Proteomes" id="UP000297668"/>
    </source>
</evidence>
<name>A0A4Y9FDD5_9DEIN</name>
<accession>A0A4Y9FDD5</accession>
<dbReference type="Gene3D" id="1.10.760.10">
    <property type="entry name" value="Cytochrome c-like domain"/>
    <property type="match status" value="1"/>
</dbReference>
<dbReference type="PIRSF" id="PIRSF024608">
    <property type="entry name" value="UCP024608"/>
    <property type="match status" value="1"/>
</dbReference>
<evidence type="ECO:0000256" key="3">
    <source>
        <dbReference type="ARBA" id="ARBA00023004"/>
    </source>
</evidence>
<keyword evidence="1 4" id="KW-0349">Heme</keyword>
<dbReference type="InterPro" id="IPR016823">
    <property type="entry name" value="Thiosulf_SoxX_II"/>
</dbReference>
<evidence type="ECO:0000256" key="4">
    <source>
        <dbReference type="PROSITE-ProRule" id="PRU00433"/>
    </source>
</evidence>
<dbReference type="GO" id="GO:0009055">
    <property type="term" value="F:electron transfer activity"/>
    <property type="evidence" value="ECO:0007669"/>
    <property type="project" value="InterPro"/>
</dbReference>
<evidence type="ECO:0000313" key="6">
    <source>
        <dbReference type="EMBL" id="TFU26862.1"/>
    </source>
</evidence>
<protein>
    <submittedName>
        <fullName evidence="6">Sulfur oxidation c-type cytochrome SoxX</fullName>
    </submittedName>
</protein>
<keyword evidence="3 4" id="KW-0408">Iron</keyword>
<dbReference type="InterPro" id="IPR030999">
    <property type="entry name" value="Thiosulf_SoxX"/>
</dbReference>
<dbReference type="InterPro" id="IPR009056">
    <property type="entry name" value="Cyt_c-like_dom"/>
</dbReference>
<keyword evidence="2 4" id="KW-0479">Metal-binding</keyword>
<dbReference type="SUPFAM" id="SSF46626">
    <property type="entry name" value="Cytochrome c"/>
    <property type="match status" value="1"/>
</dbReference>
<evidence type="ECO:0000256" key="2">
    <source>
        <dbReference type="ARBA" id="ARBA00022723"/>
    </source>
</evidence>
<dbReference type="AlphaFoldDB" id="A0A4Y9FDD5"/>
<dbReference type="Proteomes" id="UP000297668">
    <property type="component" value="Unassembled WGS sequence"/>
</dbReference>
<proteinExistence type="predicted"/>
<gene>
    <name evidence="6" type="primary">soxX</name>
    <name evidence="6" type="ORF">E0687_03815</name>
</gene>
<dbReference type="RefSeq" id="WP_135259802.1">
    <property type="nucleotide sequence ID" value="NZ_SJZF01000005.1"/>
</dbReference>
<dbReference type="PROSITE" id="PS51007">
    <property type="entry name" value="CYTC"/>
    <property type="match status" value="1"/>
</dbReference>
<evidence type="ECO:0000256" key="1">
    <source>
        <dbReference type="ARBA" id="ARBA00022617"/>
    </source>
</evidence>
<dbReference type="Pfam" id="PF00034">
    <property type="entry name" value="Cytochrom_C"/>
    <property type="match status" value="1"/>
</dbReference>
<sequence length="190" mass="21310">MTRKAAIMAALALLMGIGLTQVSPFRARLEAALRTGGEEFARVMAAQDRGQALCTQYRDRLPPEVLGEFLAEQRALIRYPEDGRLMGDWRKGEEIFTDPRRGNCYACHSGDPQEVAYGTVGPDLRGYGVRGTDEAVQRFVYEVVYNAWAYFPCSLMYRGGVNGYFTPEEAAHIVAFLLHPDSPVNRDLRR</sequence>
<dbReference type="InterPro" id="IPR036909">
    <property type="entry name" value="Cyt_c-like_dom_sf"/>
</dbReference>
<reference evidence="6 7" key="1">
    <citation type="submission" date="2019-03" db="EMBL/GenBank/DDBJ databases">
        <title>Thermus tengchongensis species for the arsenic transformation mechanism.</title>
        <authorList>
            <person name="Yuan G.C."/>
        </authorList>
    </citation>
    <scope>NUCLEOTIDE SEQUENCE [LARGE SCALE GENOMIC DNA]</scope>
    <source>
        <strain evidence="6 7">15W</strain>
    </source>
</reference>
<organism evidence="6 7">
    <name type="scientific">Thermus tengchongensis</name>
    <dbReference type="NCBI Taxonomy" id="1214928"/>
    <lineage>
        <taxon>Bacteria</taxon>
        <taxon>Thermotogati</taxon>
        <taxon>Deinococcota</taxon>
        <taxon>Deinococci</taxon>
        <taxon>Thermales</taxon>
        <taxon>Thermaceae</taxon>
        <taxon>Thermus</taxon>
    </lineage>
</organism>
<feature type="domain" description="Cytochrome c" evidence="5">
    <location>
        <begin position="87"/>
        <end position="181"/>
    </location>
</feature>
<evidence type="ECO:0000259" key="5">
    <source>
        <dbReference type="PROSITE" id="PS51007"/>
    </source>
</evidence>
<dbReference type="GO" id="GO:0020037">
    <property type="term" value="F:heme binding"/>
    <property type="evidence" value="ECO:0007669"/>
    <property type="project" value="InterPro"/>
</dbReference>
<dbReference type="EMBL" id="SJZF01000005">
    <property type="protein sequence ID" value="TFU26862.1"/>
    <property type="molecule type" value="Genomic_DNA"/>
</dbReference>
<dbReference type="NCBIfam" id="TIGR04485">
    <property type="entry name" value="thiosulf_SoxX"/>
    <property type="match status" value="1"/>
</dbReference>
<comment type="caution">
    <text evidence="6">The sequence shown here is derived from an EMBL/GenBank/DDBJ whole genome shotgun (WGS) entry which is preliminary data.</text>
</comment>
<dbReference type="GO" id="GO:0046872">
    <property type="term" value="F:metal ion binding"/>
    <property type="evidence" value="ECO:0007669"/>
    <property type="project" value="UniProtKB-KW"/>
</dbReference>